<evidence type="ECO:0000313" key="2">
    <source>
        <dbReference type="EMBL" id="ORM71350.1"/>
    </source>
</evidence>
<protein>
    <recommendedName>
        <fullName evidence="4">t-SNARE coiled-coil homology domain-containing protein</fullName>
    </recommendedName>
</protein>
<dbReference type="STRING" id="1076551.HA48_16370"/>
<feature type="transmembrane region" description="Helical" evidence="1">
    <location>
        <begin position="106"/>
        <end position="127"/>
    </location>
</feature>
<proteinExistence type="predicted"/>
<dbReference type="AlphaFoldDB" id="A0A1X1D452"/>
<dbReference type="OrthoDB" id="6537388at2"/>
<dbReference type="Proteomes" id="UP000193104">
    <property type="component" value="Unassembled WGS sequence"/>
</dbReference>
<gene>
    <name evidence="2" type="ORF">HA48_16370</name>
</gene>
<keyword evidence="1" id="KW-0812">Transmembrane</keyword>
<evidence type="ECO:0000256" key="1">
    <source>
        <dbReference type="SAM" id="Phobius"/>
    </source>
</evidence>
<comment type="caution">
    <text evidence="2">The sequence shown here is derived from an EMBL/GenBank/DDBJ whole genome shotgun (WGS) entry which is preliminary data.</text>
</comment>
<evidence type="ECO:0008006" key="4">
    <source>
        <dbReference type="Google" id="ProtNLM"/>
    </source>
</evidence>
<evidence type="ECO:0000313" key="3">
    <source>
        <dbReference type="Proteomes" id="UP000193104"/>
    </source>
</evidence>
<reference evidence="2 3" key="1">
    <citation type="journal article" date="2017" name="Antonie Van Leeuwenhoek">
        <title>Phylogenomic resolution of the bacterial genus Pantoea and its relationship with Erwinia and Tatumella.</title>
        <authorList>
            <person name="Palmer M."/>
            <person name="Steenkamp E.T."/>
            <person name="Coetzee M.P."/>
            <person name="Chan W.Y."/>
            <person name="van Zyl E."/>
            <person name="De Maayer P."/>
            <person name="Coutinho T.A."/>
            <person name="Blom J."/>
            <person name="Smits T.H."/>
            <person name="Duffy B."/>
            <person name="Venter S.N."/>
        </authorList>
    </citation>
    <scope>NUCLEOTIDE SEQUENCE [LARGE SCALE GENOMIC DNA]</scope>
    <source>
        <strain evidence="2 3">LMG 26277</strain>
    </source>
</reference>
<dbReference type="EMBL" id="MLFS01000051">
    <property type="protein sequence ID" value="ORM71350.1"/>
    <property type="molecule type" value="Genomic_DNA"/>
</dbReference>
<keyword evidence="3" id="KW-1185">Reference proteome</keyword>
<dbReference type="Gene3D" id="3.90.20.10">
    <property type="match status" value="1"/>
</dbReference>
<organism evidence="2 3">
    <name type="scientific">Pantoea wallisii</name>
    <dbReference type="NCBI Taxonomy" id="1076551"/>
    <lineage>
        <taxon>Bacteria</taxon>
        <taxon>Pseudomonadati</taxon>
        <taxon>Pseudomonadota</taxon>
        <taxon>Gammaproteobacteria</taxon>
        <taxon>Enterobacterales</taxon>
        <taxon>Erwiniaceae</taxon>
        <taxon>Pantoea</taxon>
    </lineage>
</organism>
<keyword evidence="1" id="KW-1133">Transmembrane helix</keyword>
<accession>A0A1X1D452</accession>
<sequence length="130" mass="15265">MEKLTKRIDGLERTTRLLQQDVAVLTAQAEHIATKADIADLRTEQGLLHLELIGEIGQLERRVDNKFVQMERKFEARFENIDRKFDNIDRKFDNIDMRFDRLNDRLTWSIMVPAILAVLAWFVKVAVLKI</sequence>
<name>A0A1X1D452_9GAMM</name>
<keyword evidence="1" id="KW-0472">Membrane</keyword>